<evidence type="ECO:0000256" key="1">
    <source>
        <dbReference type="SAM" id="Phobius"/>
    </source>
</evidence>
<dbReference type="RefSeq" id="WP_035451834.1">
    <property type="nucleotide sequence ID" value="NZ_AZGA01000065.1"/>
</dbReference>
<dbReference type="Proteomes" id="UP000051236">
    <property type="component" value="Unassembled WGS sequence"/>
</dbReference>
<keyword evidence="1" id="KW-1133">Transmembrane helix</keyword>
<accession>X0PNS5</accession>
<keyword evidence="1" id="KW-0472">Membrane</keyword>
<dbReference type="STRING" id="1423734.FC83_GL000136"/>
<keyword evidence="3" id="KW-1185">Reference proteome</keyword>
<sequence>MKVLKYLAILCLSSVYFGVVFLFSHVNGAGEFQRTLGPLDYLNFSHAVVLFPAAFGIVRRFRQAHPPKTTNKSYMQQGYELNGKKESFGTIMYGSAWHSHGRDGDLSRWGFNLALYFGVYLLAVPILGVALIATLIRRQRAD</sequence>
<keyword evidence="1" id="KW-0812">Transmembrane</keyword>
<dbReference type="OrthoDB" id="2334831at2"/>
<comment type="caution">
    <text evidence="2">The sequence shown here is derived from an EMBL/GenBank/DDBJ whole genome shotgun (WGS) entry which is preliminary data.</text>
</comment>
<dbReference type="EMBL" id="AZGA01000065">
    <property type="protein sequence ID" value="KRM32853.1"/>
    <property type="molecule type" value="Genomic_DNA"/>
</dbReference>
<protein>
    <submittedName>
        <fullName evidence="2">Uncharacterized protein</fullName>
    </submittedName>
</protein>
<reference evidence="2 3" key="1">
    <citation type="journal article" date="2015" name="Genome Announc.">
        <title>Expanding the biotechnology potential of lactobacilli through comparative genomics of 213 strains and associated genera.</title>
        <authorList>
            <person name="Sun Z."/>
            <person name="Harris H.M."/>
            <person name="McCann A."/>
            <person name="Guo C."/>
            <person name="Argimon S."/>
            <person name="Zhang W."/>
            <person name="Yang X."/>
            <person name="Jeffery I.B."/>
            <person name="Cooney J.C."/>
            <person name="Kagawa T.F."/>
            <person name="Liu W."/>
            <person name="Song Y."/>
            <person name="Salvetti E."/>
            <person name="Wrobel A."/>
            <person name="Rasinkangas P."/>
            <person name="Parkhill J."/>
            <person name="Rea M.C."/>
            <person name="O'Sullivan O."/>
            <person name="Ritari J."/>
            <person name="Douillard F.P."/>
            <person name="Paul Ross R."/>
            <person name="Yang R."/>
            <person name="Briner A.E."/>
            <person name="Felis G.E."/>
            <person name="de Vos W.M."/>
            <person name="Barrangou R."/>
            <person name="Klaenhammer T.R."/>
            <person name="Caufield P.W."/>
            <person name="Cui Y."/>
            <person name="Zhang H."/>
            <person name="O'Toole P.W."/>
        </authorList>
    </citation>
    <scope>NUCLEOTIDE SEQUENCE [LARGE SCALE GENOMIC DNA]</scope>
    <source>
        <strain evidence="2 3">DSM 18527</strain>
    </source>
</reference>
<name>X0PNS5_9LACO</name>
<dbReference type="PATRIC" id="fig|1423734.3.peg.135"/>
<evidence type="ECO:0000313" key="2">
    <source>
        <dbReference type="EMBL" id="KRM32853.1"/>
    </source>
</evidence>
<feature type="transmembrane region" description="Helical" evidence="1">
    <location>
        <begin position="113"/>
        <end position="136"/>
    </location>
</feature>
<evidence type="ECO:0000313" key="3">
    <source>
        <dbReference type="Proteomes" id="UP000051236"/>
    </source>
</evidence>
<feature type="transmembrane region" description="Helical" evidence="1">
    <location>
        <begin position="6"/>
        <end position="26"/>
    </location>
</feature>
<gene>
    <name evidence="2" type="ORF">FC83_GL000136</name>
</gene>
<proteinExistence type="predicted"/>
<dbReference type="AlphaFoldDB" id="X0PNS5"/>
<organism evidence="2 3">
    <name type="scientific">Agrilactobacillus composti DSM 18527 = JCM 14202</name>
    <dbReference type="NCBI Taxonomy" id="1423734"/>
    <lineage>
        <taxon>Bacteria</taxon>
        <taxon>Bacillati</taxon>
        <taxon>Bacillota</taxon>
        <taxon>Bacilli</taxon>
        <taxon>Lactobacillales</taxon>
        <taxon>Lactobacillaceae</taxon>
        <taxon>Agrilactobacillus</taxon>
    </lineage>
</organism>